<proteinExistence type="predicted"/>
<accession>A0A516H4H8</accession>
<dbReference type="GO" id="GO:0009055">
    <property type="term" value="F:electron transfer activity"/>
    <property type="evidence" value="ECO:0007669"/>
    <property type="project" value="InterPro"/>
</dbReference>
<feature type="chain" id="PRO_5021972630" description="Blue (type 1) copper domain-containing protein" evidence="3">
    <location>
        <begin position="25"/>
        <end position="154"/>
    </location>
</feature>
<keyword evidence="1" id="KW-0479">Metal-binding</keyword>
<dbReference type="SUPFAM" id="SSF49503">
    <property type="entry name" value="Cupredoxins"/>
    <property type="match status" value="1"/>
</dbReference>
<keyword evidence="3" id="KW-0732">Signal</keyword>
<name>A0A516H4H8_9PROT</name>
<reference evidence="5 6" key="1">
    <citation type="submission" date="2019-07" db="EMBL/GenBank/DDBJ databases">
        <title>Genome sequencing for Ferrovibrio sp. K5.</title>
        <authorList>
            <person name="Park S.-J."/>
        </authorList>
    </citation>
    <scope>NUCLEOTIDE SEQUENCE [LARGE SCALE GENOMIC DNA]</scope>
    <source>
        <strain evidence="5 6">K5</strain>
    </source>
</reference>
<evidence type="ECO:0000313" key="5">
    <source>
        <dbReference type="EMBL" id="QDO98667.1"/>
    </source>
</evidence>
<dbReference type="PANTHER" id="PTHR38439:SF3">
    <property type="entry name" value="COPPER-RESISTANT CUPROPROTEIN COPI"/>
    <property type="match status" value="1"/>
</dbReference>
<protein>
    <recommendedName>
        <fullName evidence="4">Blue (type 1) copper domain-containing protein</fullName>
    </recommendedName>
</protein>
<dbReference type="OrthoDB" id="9816061at2"/>
<dbReference type="RefSeq" id="WP_144069648.1">
    <property type="nucleotide sequence ID" value="NZ_CP041636.1"/>
</dbReference>
<evidence type="ECO:0000256" key="2">
    <source>
        <dbReference type="ARBA" id="ARBA00023008"/>
    </source>
</evidence>
<keyword evidence="6" id="KW-1185">Reference proteome</keyword>
<evidence type="ECO:0000256" key="3">
    <source>
        <dbReference type="SAM" id="SignalP"/>
    </source>
</evidence>
<dbReference type="CDD" id="cd04211">
    <property type="entry name" value="Cupredoxin_like_2"/>
    <property type="match status" value="1"/>
</dbReference>
<dbReference type="KEGG" id="fer:FNB15_15885"/>
<evidence type="ECO:0000259" key="4">
    <source>
        <dbReference type="Pfam" id="PF00127"/>
    </source>
</evidence>
<evidence type="ECO:0000256" key="1">
    <source>
        <dbReference type="ARBA" id="ARBA00022723"/>
    </source>
</evidence>
<feature type="signal peptide" evidence="3">
    <location>
        <begin position="1"/>
        <end position="24"/>
    </location>
</feature>
<dbReference type="GO" id="GO:0005507">
    <property type="term" value="F:copper ion binding"/>
    <property type="evidence" value="ECO:0007669"/>
    <property type="project" value="InterPro"/>
</dbReference>
<dbReference type="PANTHER" id="PTHR38439">
    <property type="entry name" value="AURACYANIN-B"/>
    <property type="match status" value="1"/>
</dbReference>
<dbReference type="InterPro" id="IPR000923">
    <property type="entry name" value="BlueCu_1"/>
</dbReference>
<feature type="domain" description="Blue (type 1) copper" evidence="4">
    <location>
        <begin position="47"/>
        <end position="152"/>
    </location>
</feature>
<dbReference type="InterPro" id="IPR008972">
    <property type="entry name" value="Cupredoxin"/>
</dbReference>
<dbReference type="Pfam" id="PF00127">
    <property type="entry name" value="Copper-bind"/>
    <property type="match status" value="1"/>
</dbReference>
<dbReference type="AlphaFoldDB" id="A0A516H4H8"/>
<evidence type="ECO:0000313" key="6">
    <source>
        <dbReference type="Proteomes" id="UP000317496"/>
    </source>
</evidence>
<gene>
    <name evidence="5" type="ORF">FNB15_15885</name>
</gene>
<sequence>MSSIFLKAAFTVATAVVIPVAALAHGPEAHSPVGEPGKASAVTRTIDVKMSDTMRFHPENISVRRGETVRFVVKNDGLEPHEFMLGEIKALQEHAEVMRKHPTMVHDEPNAITVNPSQTGELVWTFTTSGRVDFACLIPGHFEKGMKGDIRVSQ</sequence>
<dbReference type="EMBL" id="CP041636">
    <property type="protein sequence ID" value="QDO98667.1"/>
    <property type="molecule type" value="Genomic_DNA"/>
</dbReference>
<dbReference type="Proteomes" id="UP000317496">
    <property type="component" value="Chromosome"/>
</dbReference>
<organism evidence="5 6">
    <name type="scientific">Ferrovibrio terrae</name>
    <dbReference type="NCBI Taxonomy" id="2594003"/>
    <lineage>
        <taxon>Bacteria</taxon>
        <taxon>Pseudomonadati</taxon>
        <taxon>Pseudomonadota</taxon>
        <taxon>Alphaproteobacteria</taxon>
        <taxon>Rhodospirillales</taxon>
        <taxon>Rhodospirillaceae</taxon>
        <taxon>Ferrovibrio</taxon>
    </lineage>
</organism>
<keyword evidence="2" id="KW-0186">Copper</keyword>
<dbReference type="Gene3D" id="2.60.40.420">
    <property type="entry name" value="Cupredoxins - blue copper proteins"/>
    <property type="match status" value="1"/>
</dbReference>
<dbReference type="InterPro" id="IPR050845">
    <property type="entry name" value="Cu-binding_ET"/>
</dbReference>